<comment type="subunit">
    <text evidence="2">Interacts with HSP90 in an ATP-dependent manner.</text>
</comment>
<dbReference type="GO" id="GO:0005829">
    <property type="term" value="C:cytosol"/>
    <property type="evidence" value="ECO:0007669"/>
    <property type="project" value="TreeGrafter"/>
</dbReference>
<dbReference type="GO" id="GO:0101031">
    <property type="term" value="C:protein folding chaperone complex"/>
    <property type="evidence" value="ECO:0007669"/>
    <property type="project" value="UniProtKB-ARBA"/>
</dbReference>
<keyword evidence="2" id="KW-0963">Cytoplasm</keyword>
<dbReference type="InterPro" id="IPR007052">
    <property type="entry name" value="CS_dom"/>
</dbReference>
<dbReference type="CDD" id="cd06465">
    <property type="entry name" value="p23_hB-ind1_like"/>
    <property type="match status" value="1"/>
</dbReference>
<evidence type="ECO:0000256" key="3">
    <source>
        <dbReference type="SAM" id="MobiDB-lite"/>
    </source>
</evidence>
<dbReference type="PANTHER" id="PTHR22932">
    <property type="entry name" value="TELOMERASE-BINDING PROTEIN P23 HSP90 CO-CHAPERONE"/>
    <property type="match status" value="1"/>
</dbReference>
<feature type="domain" description="CS" evidence="4">
    <location>
        <begin position="2"/>
        <end position="91"/>
    </location>
</feature>
<evidence type="ECO:0000259" key="4">
    <source>
        <dbReference type="PROSITE" id="PS51203"/>
    </source>
</evidence>
<dbReference type="PROSITE" id="PS51203">
    <property type="entry name" value="CS"/>
    <property type="match status" value="1"/>
</dbReference>
<keyword evidence="2" id="KW-0143">Chaperone</keyword>
<evidence type="ECO:0000256" key="1">
    <source>
        <dbReference type="ARBA" id="ARBA00025733"/>
    </source>
</evidence>
<proteinExistence type="inferred from homology"/>
<comment type="similarity">
    <text evidence="1 2">Belongs to the p23/wos2 family.</text>
</comment>
<dbReference type="InterPro" id="IPR045250">
    <property type="entry name" value="p23-like"/>
</dbReference>
<evidence type="ECO:0000256" key="2">
    <source>
        <dbReference type="RuleBase" id="RU369032"/>
    </source>
</evidence>
<protein>
    <recommendedName>
        <fullName evidence="2">Co-chaperone protein p23</fullName>
    </recommendedName>
</protein>
<accession>A0A4Y1RYL8</accession>
<dbReference type="InterPro" id="IPR008978">
    <property type="entry name" value="HSP20-like_chaperone"/>
</dbReference>
<keyword evidence="2" id="KW-0539">Nucleus</keyword>
<organism evidence="5">
    <name type="scientific">Prunus dulcis</name>
    <name type="common">Almond</name>
    <name type="synonym">Amygdalus dulcis</name>
    <dbReference type="NCBI Taxonomy" id="3755"/>
    <lineage>
        <taxon>Eukaryota</taxon>
        <taxon>Viridiplantae</taxon>
        <taxon>Streptophyta</taxon>
        <taxon>Embryophyta</taxon>
        <taxon>Tracheophyta</taxon>
        <taxon>Spermatophyta</taxon>
        <taxon>Magnoliopsida</taxon>
        <taxon>eudicotyledons</taxon>
        <taxon>Gunneridae</taxon>
        <taxon>Pentapetalae</taxon>
        <taxon>rosids</taxon>
        <taxon>fabids</taxon>
        <taxon>Rosales</taxon>
        <taxon>Rosaceae</taxon>
        <taxon>Amygdaloideae</taxon>
        <taxon>Amygdaleae</taxon>
        <taxon>Prunus</taxon>
    </lineage>
</organism>
<comment type="function">
    <text evidence="2">Acts as a co-chaperone for HSP90.</text>
</comment>
<dbReference type="AlphaFoldDB" id="A0A4Y1RYL8"/>
<dbReference type="PANTHER" id="PTHR22932:SF11">
    <property type="entry name" value="CO-CHAPERONE PROTEIN P23"/>
    <property type="match status" value="1"/>
</dbReference>
<dbReference type="GO" id="GO:0051131">
    <property type="term" value="P:chaperone-mediated protein complex assembly"/>
    <property type="evidence" value="ECO:0007669"/>
    <property type="project" value="TreeGrafter"/>
</dbReference>
<evidence type="ECO:0000313" key="5">
    <source>
        <dbReference type="EMBL" id="BBH09008.1"/>
    </source>
</evidence>
<comment type="subcellular location">
    <subcellularLocation>
        <location evidence="2">Cytoplasm</location>
    </subcellularLocation>
    <subcellularLocation>
        <location evidence="2">Nucleus</location>
    </subcellularLocation>
</comment>
<dbReference type="GO" id="GO:0005634">
    <property type="term" value="C:nucleus"/>
    <property type="evidence" value="ECO:0007669"/>
    <property type="project" value="UniProtKB-SubCell"/>
</dbReference>
<sequence>MSRHPNVKWAQRSDTVYITIDLPDAHDVKLNLEPEGKFLFSATTGPEKTPYEVDLDLYDKIDVNESKASVGLRNICYLVKKAEDKWWSRLIKQQGKAPVFLKVDWDKWVDEDEEPEVKPDEGAGNNMDFGDFDFSKLNMGGGGGFNPEALGMNMGGAGGFNPNALGMNLGGASGFNPDALGNMGGPGGFNPDALGNFDEEIGDSDTEDEIVDQPPSAAAQSDAKPPASDISEDNERQEYVIWKGEGKVLLEFKSEIIICRQMIRI</sequence>
<dbReference type="GO" id="GO:0006457">
    <property type="term" value="P:protein folding"/>
    <property type="evidence" value="ECO:0007669"/>
    <property type="project" value="TreeGrafter"/>
</dbReference>
<dbReference type="FunFam" id="2.60.40.790:FF:000013">
    <property type="entry name" value="Very-long-chain (3R)-3-hydroxyacyl-CoA dehydratase"/>
    <property type="match status" value="1"/>
</dbReference>
<feature type="compositionally biased region" description="Acidic residues" evidence="3">
    <location>
        <begin position="197"/>
        <end position="211"/>
    </location>
</feature>
<dbReference type="Gene3D" id="2.60.40.790">
    <property type="match status" value="1"/>
</dbReference>
<feature type="region of interest" description="Disordered" evidence="3">
    <location>
        <begin position="182"/>
        <end position="235"/>
    </location>
</feature>
<dbReference type="GO" id="GO:0009408">
    <property type="term" value="P:response to heat"/>
    <property type="evidence" value="ECO:0007669"/>
    <property type="project" value="UniProtKB-ARBA"/>
</dbReference>
<gene>
    <name evidence="5" type="ORF">Prudu_021390</name>
</gene>
<dbReference type="Pfam" id="PF04969">
    <property type="entry name" value="CS"/>
    <property type="match status" value="1"/>
</dbReference>
<dbReference type="SUPFAM" id="SSF49764">
    <property type="entry name" value="HSP20-like chaperones"/>
    <property type="match status" value="1"/>
</dbReference>
<dbReference type="GO" id="GO:0051087">
    <property type="term" value="F:protein-folding chaperone binding"/>
    <property type="evidence" value="ECO:0007669"/>
    <property type="project" value="UniProtKB-ARBA"/>
</dbReference>
<dbReference type="EMBL" id="AP019304">
    <property type="protein sequence ID" value="BBH09008.1"/>
    <property type="molecule type" value="Genomic_DNA"/>
</dbReference>
<reference evidence="5" key="1">
    <citation type="journal article" date="2019" name="Science">
        <title>Mutation of a bHLH transcription factor allowed almond domestication.</title>
        <authorList>
            <person name="Sanchez-Perez R."/>
            <person name="Pavan S."/>
            <person name="Mazzeo R."/>
            <person name="Moldovan C."/>
            <person name="Aiese Cigliano R."/>
            <person name="Del Cueto J."/>
            <person name="Ricciardi F."/>
            <person name="Lotti C."/>
            <person name="Ricciardi L."/>
            <person name="Dicenta F."/>
            <person name="Lopez-Marques R.L."/>
            <person name="Lindberg Moller B."/>
        </authorList>
    </citation>
    <scope>NUCLEOTIDE SEQUENCE</scope>
</reference>
<name>A0A4Y1RYL8_PRUDU</name>
<dbReference type="GO" id="GO:0051879">
    <property type="term" value="F:Hsp90 protein binding"/>
    <property type="evidence" value="ECO:0007669"/>
    <property type="project" value="UniProtKB-UniRule"/>
</dbReference>